<reference evidence="2 3" key="1">
    <citation type="submission" date="2019-06" db="EMBL/GenBank/DDBJ databases">
        <title>Saccharibacillus brassicae sp. nov., an endophytic bacterium isolated from Chinese cabbage seeds (Brassica pekinensis).</title>
        <authorList>
            <person name="Jiang L."/>
            <person name="Lee J."/>
            <person name="Kim S.W."/>
        </authorList>
    </citation>
    <scope>NUCLEOTIDE SEQUENCE [LARGE SCALE GENOMIC DNA]</scope>
    <source>
        <strain evidence="3">KCTC 43072 / ATSA2</strain>
    </source>
</reference>
<dbReference type="Proteomes" id="UP000316968">
    <property type="component" value="Chromosome"/>
</dbReference>
<dbReference type="Pfam" id="PF19592">
    <property type="entry name" value="DUF6097"/>
    <property type="match status" value="1"/>
</dbReference>
<organism evidence="2 3">
    <name type="scientific">Saccharibacillus brassicae</name>
    <dbReference type="NCBI Taxonomy" id="2583377"/>
    <lineage>
        <taxon>Bacteria</taxon>
        <taxon>Bacillati</taxon>
        <taxon>Bacillota</taxon>
        <taxon>Bacilli</taxon>
        <taxon>Bacillales</taxon>
        <taxon>Paenibacillaceae</taxon>
        <taxon>Saccharibacillus</taxon>
    </lineage>
</organism>
<protein>
    <submittedName>
        <fullName evidence="2">Uncharacterized protein</fullName>
    </submittedName>
</protein>
<proteinExistence type="predicted"/>
<keyword evidence="3" id="KW-1185">Reference proteome</keyword>
<evidence type="ECO:0000313" key="3">
    <source>
        <dbReference type="Proteomes" id="UP000316968"/>
    </source>
</evidence>
<dbReference type="InterPro" id="IPR046079">
    <property type="entry name" value="DUF6097"/>
</dbReference>
<dbReference type="AlphaFoldDB" id="A0A4Y6V2W6"/>
<evidence type="ECO:0000313" key="2">
    <source>
        <dbReference type="EMBL" id="QDH22595.1"/>
    </source>
</evidence>
<keyword evidence="1" id="KW-0812">Transmembrane</keyword>
<feature type="transmembrane region" description="Helical" evidence="1">
    <location>
        <begin position="72"/>
        <end position="94"/>
    </location>
</feature>
<evidence type="ECO:0000256" key="1">
    <source>
        <dbReference type="SAM" id="Phobius"/>
    </source>
</evidence>
<accession>A0A4Y6V2W6</accession>
<gene>
    <name evidence="2" type="ORF">FFV09_18140</name>
</gene>
<feature type="transmembrane region" description="Helical" evidence="1">
    <location>
        <begin position="114"/>
        <end position="132"/>
    </location>
</feature>
<dbReference type="KEGG" id="saca:FFV09_18140"/>
<keyword evidence="1" id="KW-0472">Membrane</keyword>
<dbReference type="OrthoDB" id="2678161at2"/>
<dbReference type="RefSeq" id="WP_141449137.1">
    <property type="nucleotide sequence ID" value="NZ_CP041217.1"/>
</dbReference>
<keyword evidence="1" id="KW-1133">Transmembrane helix</keyword>
<name>A0A4Y6V2W6_SACBS</name>
<sequence length="193" mass="21136">MSLMRQAVLGPNESRRTGSHLSAAQRLIDYYLLPVEKEHWSFSKQMIHLERYAGGGGGGFERASSRLRLADCALHGLSLTILLLLLGTAGLDLVWPGLELREAVLSAVGANLEAVLLAVAALLMLVIALMGVRRSLGREQEDHLVLLWQRVLEVVNPALDMPAGSPYELSEALNEWMNRQTARDDEANPDATS</sequence>
<dbReference type="EMBL" id="CP041217">
    <property type="protein sequence ID" value="QDH22595.1"/>
    <property type="molecule type" value="Genomic_DNA"/>
</dbReference>